<evidence type="ECO:0000256" key="1">
    <source>
        <dbReference type="SAM" id="MobiDB-lite"/>
    </source>
</evidence>
<feature type="region of interest" description="Disordered" evidence="1">
    <location>
        <begin position="1"/>
        <end position="40"/>
    </location>
</feature>
<organism evidence="2 3">
    <name type="scientific">Phyllachora maydis</name>
    <dbReference type="NCBI Taxonomy" id="1825666"/>
    <lineage>
        <taxon>Eukaryota</taxon>
        <taxon>Fungi</taxon>
        <taxon>Dikarya</taxon>
        <taxon>Ascomycota</taxon>
        <taxon>Pezizomycotina</taxon>
        <taxon>Sordariomycetes</taxon>
        <taxon>Sordariomycetidae</taxon>
        <taxon>Phyllachorales</taxon>
        <taxon>Phyllachoraceae</taxon>
        <taxon>Phyllachora</taxon>
    </lineage>
</organism>
<gene>
    <name evidence="2" type="ORF">P8C59_003270</name>
</gene>
<reference evidence="2" key="1">
    <citation type="journal article" date="2023" name="Mol. Plant Microbe Interact.">
        <title>Elucidating the Obligate Nature and Biological Capacity of an Invasive Fungal Corn Pathogen.</title>
        <authorList>
            <person name="MacCready J.S."/>
            <person name="Roggenkamp E.M."/>
            <person name="Gdanetz K."/>
            <person name="Chilvers M.I."/>
        </authorList>
    </citation>
    <scope>NUCLEOTIDE SEQUENCE</scope>
    <source>
        <strain evidence="2">PM02</strain>
    </source>
</reference>
<accession>A0AAD9MB97</accession>
<comment type="caution">
    <text evidence="2">The sequence shown here is derived from an EMBL/GenBank/DDBJ whole genome shotgun (WGS) entry which is preliminary data.</text>
</comment>
<evidence type="ECO:0000313" key="3">
    <source>
        <dbReference type="Proteomes" id="UP001217918"/>
    </source>
</evidence>
<dbReference type="AlphaFoldDB" id="A0AAD9MB97"/>
<name>A0AAD9MB97_9PEZI</name>
<dbReference type="EMBL" id="JAQQPM010000002">
    <property type="protein sequence ID" value="KAK2068640.1"/>
    <property type="molecule type" value="Genomic_DNA"/>
</dbReference>
<proteinExistence type="predicted"/>
<sequence>MKDQAKGKGIAPKRASNPADLGQSSRPLLPKQTLLEDKEDGEDYSKVIEALKHLNTLKASVKDSKEDVYNEFHALTFTTYKKGLLASNAKFNSYLTKLTIAKIDIDPSLILNQYFKALESKFPSWVLR</sequence>
<dbReference type="Proteomes" id="UP001217918">
    <property type="component" value="Unassembled WGS sequence"/>
</dbReference>
<keyword evidence="3" id="KW-1185">Reference proteome</keyword>
<protein>
    <submittedName>
        <fullName evidence="2">Uncharacterized protein</fullName>
    </submittedName>
</protein>
<evidence type="ECO:0000313" key="2">
    <source>
        <dbReference type="EMBL" id="KAK2068640.1"/>
    </source>
</evidence>